<dbReference type="PANTHER" id="PTHR46890:SF48">
    <property type="entry name" value="RNA-DIRECTED DNA POLYMERASE"/>
    <property type="match status" value="1"/>
</dbReference>
<dbReference type="Pfam" id="PF00078">
    <property type="entry name" value="RVT_1"/>
    <property type="match status" value="1"/>
</dbReference>
<comment type="caution">
    <text evidence="2">The sequence shown here is derived from an EMBL/GenBank/DDBJ whole genome shotgun (WGS) entry which is preliminary data.</text>
</comment>
<protein>
    <submittedName>
        <fullName evidence="2">Retrovirus-related Pol polyprotein LINE-1</fullName>
    </submittedName>
</protein>
<evidence type="ECO:0000313" key="2">
    <source>
        <dbReference type="EMBL" id="KAA3481485.1"/>
    </source>
</evidence>
<dbReference type="OrthoDB" id="1932527at2759"/>
<evidence type="ECO:0000259" key="1">
    <source>
        <dbReference type="Pfam" id="PF00078"/>
    </source>
</evidence>
<gene>
    <name evidence="2" type="ORF">EPI10_021847</name>
</gene>
<dbReference type="Proteomes" id="UP000325315">
    <property type="component" value="Unassembled WGS sequence"/>
</dbReference>
<organism evidence="2 3">
    <name type="scientific">Gossypium australe</name>
    <dbReference type="NCBI Taxonomy" id="47621"/>
    <lineage>
        <taxon>Eukaryota</taxon>
        <taxon>Viridiplantae</taxon>
        <taxon>Streptophyta</taxon>
        <taxon>Embryophyta</taxon>
        <taxon>Tracheophyta</taxon>
        <taxon>Spermatophyta</taxon>
        <taxon>Magnoliopsida</taxon>
        <taxon>eudicotyledons</taxon>
        <taxon>Gunneridae</taxon>
        <taxon>Pentapetalae</taxon>
        <taxon>rosids</taxon>
        <taxon>malvids</taxon>
        <taxon>Malvales</taxon>
        <taxon>Malvaceae</taxon>
        <taxon>Malvoideae</taxon>
        <taxon>Gossypium</taxon>
    </lineage>
</organism>
<keyword evidence="3" id="KW-1185">Reference proteome</keyword>
<reference evidence="3" key="1">
    <citation type="journal article" date="2019" name="Plant Biotechnol. J.">
        <title>Genome sequencing of the Australian wild diploid species Gossypium australe highlights disease resistance and delayed gland morphogenesis.</title>
        <authorList>
            <person name="Cai Y."/>
            <person name="Cai X."/>
            <person name="Wang Q."/>
            <person name="Wang P."/>
            <person name="Zhang Y."/>
            <person name="Cai C."/>
            <person name="Xu Y."/>
            <person name="Wang K."/>
            <person name="Zhou Z."/>
            <person name="Wang C."/>
            <person name="Geng S."/>
            <person name="Li B."/>
            <person name="Dong Q."/>
            <person name="Hou Y."/>
            <person name="Wang H."/>
            <person name="Ai P."/>
            <person name="Liu Z."/>
            <person name="Yi F."/>
            <person name="Sun M."/>
            <person name="An G."/>
            <person name="Cheng J."/>
            <person name="Zhang Y."/>
            <person name="Shi Q."/>
            <person name="Xie Y."/>
            <person name="Shi X."/>
            <person name="Chang Y."/>
            <person name="Huang F."/>
            <person name="Chen Y."/>
            <person name="Hong S."/>
            <person name="Mi L."/>
            <person name="Sun Q."/>
            <person name="Zhang L."/>
            <person name="Zhou B."/>
            <person name="Peng R."/>
            <person name="Zhang X."/>
            <person name="Liu F."/>
        </authorList>
    </citation>
    <scope>NUCLEOTIDE SEQUENCE [LARGE SCALE GENOMIC DNA]</scope>
    <source>
        <strain evidence="3">cv. PA1801</strain>
    </source>
</reference>
<dbReference type="InterPro" id="IPR052343">
    <property type="entry name" value="Retrotransposon-Effector_Assoc"/>
</dbReference>
<dbReference type="AlphaFoldDB" id="A0A5B6WK67"/>
<feature type="domain" description="Reverse transcriptase" evidence="1">
    <location>
        <begin position="14"/>
        <end position="117"/>
    </location>
</feature>
<evidence type="ECO:0000313" key="3">
    <source>
        <dbReference type="Proteomes" id="UP000325315"/>
    </source>
</evidence>
<dbReference type="PANTHER" id="PTHR46890">
    <property type="entry name" value="NON-LTR RETROLELEMENT REVERSE TRANSCRIPTASE-LIKE PROTEIN-RELATED"/>
    <property type="match status" value="1"/>
</dbReference>
<name>A0A5B6WK67_9ROSI</name>
<proteinExistence type="predicted"/>
<sequence length="181" mass="20851">MGAISSLVMQILWNGVSSQSFKPVREIRQGCPLSPYLFVLSMEWLGYFIRSEITAGRWHQIRLSRASQFLSHLFFADDLVIFGKAEMDQAILLKEILKHFCDFSSHKISAMKSNMYFSKGVDDSLCDQISQFFRFQKVLNLGSYLGLSLLHDHSLLIPKGVCDEIEKIARQFILRRLYGTF</sequence>
<accession>A0A5B6WK67</accession>
<dbReference type="InterPro" id="IPR000477">
    <property type="entry name" value="RT_dom"/>
</dbReference>
<dbReference type="EMBL" id="SMMG02000003">
    <property type="protein sequence ID" value="KAA3481485.1"/>
    <property type="molecule type" value="Genomic_DNA"/>
</dbReference>